<dbReference type="eggNOG" id="KOG3587">
    <property type="taxonomic scope" value="Eukaryota"/>
</dbReference>
<dbReference type="PROSITE" id="PS51304">
    <property type="entry name" value="GALECTIN"/>
    <property type="match status" value="1"/>
</dbReference>
<protein>
    <recommendedName>
        <fullName evidence="2">Galectin</fullName>
    </recommendedName>
</protein>
<evidence type="ECO:0000313" key="6">
    <source>
        <dbReference type="WormBase" id="M6.11"/>
    </source>
</evidence>
<dbReference type="SMR" id="F5GU58"/>
<proteinExistence type="predicted"/>
<evidence type="ECO:0000313" key="5">
    <source>
        <dbReference type="Proteomes" id="UP000001940"/>
    </source>
</evidence>
<dbReference type="HOGENOM" id="CLU_1866937_0_0_1"/>
<gene>
    <name evidence="4" type="ORF">CELE_M6.11</name>
    <name evidence="4 6" type="ORF">M6.11</name>
</gene>
<dbReference type="OMA" id="EMYRVEM"/>
<dbReference type="OrthoDB" id="6251307at2759"/>
<dbReference type="AGR" id="WB:WBGene00206478"/>
<dbReference type="GO" id="GO:0030246">
    <property type="term" value="F:carbohydrate binding"/>
    <property type="evidence" value="ECO:0000318"/>
    <property type="project" value="GO_Central"/>
</dbReference>
<dbReference type="InterPro" id="IPR013320">
    <property type="entry name" value="ConA-like_dom_sf"/>
</dbReference>
<dbReference type="SMART" id="SM00276">
    <property type="entry name" value="GLECT"/>
    <property type="match status" value="1"/>
</dbReference>
<name>F5GU58_CAEEL</name>
<evidence type="ECO:0000256" key="2">
    <source>
        <dbReference type="RuleBase" id="RU102079"/>
    </source>
</evidence>
<feature type="domain" description="Galectin" evidence="3">
    <location>
        <begin position="11"/>
        <end position="135"/>
    </location>
</feature>
<keyword evidence="1 2" id="KW-0430">Lectin</keyword>
<dbReference type="Proteomes" id="UP000001940">
    <property type="component" value="Chromosome X"/>
</dbReference>
<dbReference type="Gene3D" id="2.60.120.200">
    <property type="match status" value="1"/>
</dbReference>
<dbReference type="KEGG" id="cel:CELE_M6.11"/>
<organism evidence="4 5">
    <name type="scientific">Caenorhabditis elegans</name>
    <dbReference type="NCBI Taxonomy" id="6239"/>
    <lineage>
        <taxon>Eukaryota</taxon>
        <taxon>Metazoa</taxon>
        <taxon>Ecdysozoa</taxon>
        <taxon>Nematoda</taxon>
        <taxon>Chromadorea</taxon>
        <taxon>Rhabditida</taxon>
        <taxon>Rhabditina</taxon>
        <taxon>Rhabditomorpha</taxon>
        <taxon>Rhabditoidea</taxon>
        <taxon>Rhabditidae</taxon>
        <taxon>Peloderinae</taxon>
        <taxon>Caenorhabditis</taxon>
    </lineage>
</organism>
<evidence type="ECO:0000313" key="4">
    <source>
        <dbReference type="EMBL" id="CCD69438.1"/>
    </source>
</evidence>
<dbReference type="SUPFAM" id="SSF49899">
    <property type="entry name" value="Concanavalin A-like lectins/glucanases"/>
    <property type="match status" value="1"/>
</dbReference>
<dbReference type="CTD" id="13219106"/>
<dbReference type="Bgee" id="WBGene00206478">
    <property type="expression patterns" value="Expressed in pharyngeal muscle cell (C elegans)"/>
</dbReference>
<dbReference type="PhylomeDB" id="F5GU58"/>
<dbReference type="Reactome" id="R-CEL-6798695">
    <property type="pathway name" value="Neutrophil degranulation"/>
</dbReference>
<dbReference type="InParanoid" id="F5GU58"/>
<dbReference type="AlphaFoldDB" id="F5GU58"/>
<dbReference type="WormBase" id="M6.11">
    <property type="protein sequence ID" value="CE46004"/>
    <property type="gene ID" value="WBGene00206478"/>
</dbReference>
<sequence length="139" mass="16284">MNKIPFPKVPQTLKIYKPIRPRTRFLFTGRCETQNFSIALISSQEIAMFIEFNLENTKLVSAKSFSSKTWSREVLAKNPIQQNDTFFIQIITTNDHFEVFSGGTFIFSLKYTVPLEKITGIRLMESMEMYEFEMEMTIE</sequence>
<dbReference type="GO" id="GO:0016936">
    <property type="term" value="F:galactoside binding"/>
    <property type="evidence" value="ECO:0000318"/>
    <property type="project" value="GO_Central"/>
</dbReference>
<dbReference type="PaxDb" id="6239-M6.11"/>
<dbReference type="RefSeq" id="NP_001256974.1">
    <property type="nucleotide sequence ID" value="NM_001270045.1"/>
</dbReference>
<accession>F5GU58</accession>
<dbReference type="EMBL" id="BX284606">
    <property type="protein sequence ID" value="CCD69438.1"/>
    <property type="molecule type" value="Genomic_DNA"/>
</dbReference>
<dbReference type="InterPro" id="IPR001079">
    <property type="entry name" value="Galectin_CRD"/>
</dbReference>
<evidence type="ECO:0000256" key="1">
    <source>
        <dbReference type="ARBA" id="ARBA00022734"/>
    </source>
</evidence>
<dbReference type="SMART" id="SM00908">
    <property type="entry name" value="Gal-bind_lectin"/>
    <property type="match status" value="1"/>
</dbReference>
<dbReference type="GeneID" id="13219106"/>
<reference evidence="4 5" key="1">
    <citation type="journal article" date="1998" name="Science">
        <title>Genome sequence of the nematode C. elegans: a platform for investigating biology.</title>
        <authorList>
            <consortium name="The C. elegans sequencing consortium"/>
            <person name="Sulson J.E."/>
            <person name="Waterston R."/>
        </authorList>
    </citation>
    <scope>NUCLEOTIDE SEQUENCE [LARGE SCALE GENOMIC DNA]</scope>
    <source>
        <strain evidence="4 5">Bristol N2</strain>
    </source>
</reference>
<keyword evidence="5" id="KW-1185">Reference proteome</keyword>
<evidence type="ECO:0000259" key="3">
    <source>
        <dbReference type="PROSITE" id="PS51304"/>
    </source>
</evidence>
<dbReference type="Pfam" id="PF00337">
    <property type="entry name" value="Gal-bind_lectin"/>
    <property type="match status" value="1"/>
</dbReference>